<dbReference type="EMBL" id="OA885567">
    <property type="protein sequence ID" value="CAD7282148.1"/>
    <property type="molecule type" value="Genomic_DNA"/>
</dbReference>
<dbReference type="InterPro" id="IPR008928">
    <property type="entry name" value="6-hairpin_glycosidase_sf"/>
</dbReference>
<dbReference type="AlphaFoldDB" id="A0A7R9BV37"/>
<evidence type="ECO:0000256" key="3">
    <source>
        <dbReference type="ARBA" id="ARBA00012757"/>
    </source>
</evidence>
<dbReference type="Pfam" id="PF01204">
    <property type="entry name" value="Trehalase"/>
    <property type="match status" value="2"/>
</dbReference>
<reference evidence="6" key="1">
    <citation type="submission" date="2020-11" db="EMBL/GenBank/DDBJ databases">
        <authorList>
            <person name="Tran Van P."/>
        </authorList>
    </citation>
    <scope>NUCLEOTIDE SEQUENCE</scope>
</reference>
<dbReference type="SUPFAM" id="SSF48208">
    <property type="entry name" value="Six-hairpin glycosidases"/>
    <property type="match status" value="1"/>
</dbReference>
<keyword evidence="5" id="KW-0378">Hydrolase</keyword>
<evidence type="ECO:0000256" key="5">
    <source>
        <dbReference type="RuleBase" id="RU361180"/>
    </source>
</evidence>
<dbReference type="PRINTS" id="PR00744">
    <property type="entry name" value="GLHYDRLASE37"/>
</dbReference>
<evidence type="ECO:0000256" key="4">
    <source>
        <dbReference type="ARBA" id="ARBA00019905"/>
    </source>
</evidence>
<protein>
    <recommendedName>
        <fullName evidence="4 5">Trehalase</fullName>
        <ecNumber evidence="3 5">3.2.1.28</ecNumber>
    </recommendedName>
    <alternativeName>
        <fullName evidence="5">Alpha-trehalose glucohydrolase</fullName>
    </alternativeName>
</protein>
<evidence type="ECO:0000256" key="1">
    <source>
        <dbReference type="ARBA" id="ARBA00001576"/>
    </source>
</evidence>
<dbReference type="Proteomes" id="UP000678499">
    <property type="component" value="Unassembled WGS sequence"/>
</dbReference>
<dbReference type="GO" id="GO:0005993">
    <property type="term" value="P:trehalose catabolic process"/>
    <property type="evidence" value="ECO:0007669"/>
    <property type="project" value="TreeGrafter"/>
</dbReference>
<organism evidence="6">
    <name type="scientific">Notodromas monacha</name>
    <dbReference type="NCBI Taxonomy" id="399045"/>
    <lineage>
        <taxon>Eukaryota</taxon>
        <taxon>Metazoa</taxon>
        <taxon>Ecdysozoa</taxon>
        <taxon>Arthropoda</taxon>
        <taxon>Crustacea</taxon>
        <taxon>Oligostraca</taxon>
        <taxon>Ostracoda</taxon>
        <taxon>Podocopa</taxon>
        <taxon>Podocopida</taxon>
        <taxon>Cypridocopina</taxon>
        <taxon>Cypridoidea</taxon>
        <taxon>Cyprididae</taxon>
        <taxon>Notodromas</taxon>
    </lineage>
</organism>
<dbReference type="InterPro" id="IPR001661">
    <property type="entry name" value="Glyco_hydro_37"/>
</dbReference>
<keyword evidence="5" id="KW-0326">Glycosidase</keyword>
<name>A0A7R9BV37_9CRUS</name>
<proteinExistence type="inferred from homology"/>
<gene>
    <name evidence="6" type="ORF">NMOB1V02_LOCUS9779</name>
</gene>
<dbReference type="Gene3D" id="1.50.10.10">
    <property type="match status" value="2"/>
</dbReference>
<dbReference type="PANTHER" id="PTHR23403">
    <property type="entry name" value="TREHALASE"/>
    <property type="match status" value="1"/>
</dbReference>
<evidence type="ECO:0000313" key="6">
    <source>
        <dbReference type="EMBL" id="CAD7282148.1"/>
    </source>
</evidence>
<comment type="similarity">
    <text evidence="2 5">Belongs to the glycosyl hydrolase 37 family.</text>
</comment>
<evidence type="ECO:0000256" key="2">
    <source>
        <dbReference type="ARBA" id="ARBA00005615"/>
    </source>
</evidence>
<comment type="catalytic activity">
    <reaction evidence="1 5">
        <text>alpha,alpha-trehalose + H2O = alpha-D-glucose + beta-D-glucose</text>
        <dbReference type="Rhea" id="RHEA:32675"/>
        <dbReference type="ChEBI" id="CHEBI:15377"/>
        <dbReference type="ChEBI" id="CHEBI:15903"/>
        <dbReference type="ChEBI" id="CHEBI:16551"/>
        <dbReference type="ChEBI" id="CHEBI:17925"/>
        <dbReference type="EC" id="3.2.1.28"/>
    </reaction>
</comment>
<keyword evidence="7" id="KW-1185">Reference proteome</keyword>
<dbReference type="EMBL" id="CAJPEX010003530">
    <property type="protein sequence ID" value="CAG0922300.1"/>
    <property type="molecule type" value="Genomic_DNA"/>
</dbReference>
<sequence length="358" mass="40565">MTTTAKGMLENFVALIEEFGLVPNGGRTYYTKRSQPPFLIPMVKLYMDHMEELKRRDPNVTSPSFAFDYITALEDEFQFWVKRRSVNVSVNGENVTMFAYGTNSTGPRPEEMSDDLNVSSNLKGRVKEEFFVDIKTTCESGWDFSSHNNEDDPEAQKYFQLSEKISDGIMKLMYDKETGSWYDYDFINKRQRKNFYASNAWPLWMDCIGTGTNKTELGLQFLSYLEKENVTTYPGGLPASKFENTGFAWDHPHGYAPLVHSMVTALSSVDHPKTKAAAFGFAQKWVDMSYSAYVKSQSMFHSLFVLRASQSCPGGVPQDDDAHCLLSVGIIAKDCGSGRTKAQPRIALEVEFILRVLR</sequence>
<dbReference type="PANTHER" id="PTHR23403:SF1">
    <property type="entry name" value="TREHALASE"/>
    <property type="match status" value="1"/>
</dbReference>
<dbReference type="EC" id="3.2.1.28" evidence="3 5"/>
<dbReference type="OrthoDB" id="3542292at2759"/>
<accession>A0A7R9BV37</accession>
<evidence type="ECO:0000313" key="7">
    <source>
        <dbReference type="Proteomes" id="UP000678499"/>
    </source>
</evidence>
<dbReference type="GO" id="GO:0004555">
    <property type="term" value="F:alpha,alpha-trehalase activity"/>
    <property type="evidence" value="ECO:0007669"/>
    <property type="project" value="UniProtKB-EC"/>
</dbReference>
<dbReference type="InterPro" id="IPR012341">
    <property type="entry name" value="6hp_glycosidase-like_sf"/>
</dbReference>